<evidence type="ECO:0000313" key="1">
    <source>
        <dbReference type="EMBL" id="KAJ4369630.1"/>
    </source>
</evidence>
<organism evidence="1 2">
    <name type="scientific">Neocucurbitaria cava</name>
    <dbReference type="NCBI Taxonomy" id="798079"/>
    <lineage>
        <taxon>Eukaryota</taxon>
        <taxon>Fungi</taxon>
        <taxon>Dikarya</taxon>
        <taxon>Ascomycota</taxon>
        <taxon>Pezizomycotina</taxon>
        <taxon>Dothideomycetes</taxon>
        <taxon>Pleosporomycetidae</taxon>
        <taxon>Pleosporales</taxon>
        <taxon>Pleosporineae</taxon>
        <taxon>Cucurbitariaceae</taxon>
        <taxon>Neocucurbitaria</taxon>
    </lineage>
</organism>
<proteinExistence type="predicted"/>
<reference evidence="1" key="1">
    <citation type="submission" date="2022-10" db="EMBL/GenBank/DDBJ databases">
        <title>Tapping the CABI collections for fungal endophytes: first genome assemblies for Collariella, Neodidymelliopsis, Ascochyta clinopodiicola, Didymella pomorum, Didymosphaeria variabile, Neocosmospora piperis and Neocucurbitaria cava.</title>
        <authorList>
            <person name="Hill R."/>
        </authorList>
    </citation>
    <scope>NUCLEOTIDE SEQUENCE</scope>
    <source>
        <strain evidence="1">IMI 356814</strain>
    </source>
</reference>
<gene>
    <name evidence="1" type="ORF">N0V83_005392</name>
</gene>
<dbReference type="Proteomes" id="UP001140560">
    <property type="component" value="Unassembled WGS sequence"/>
</dbReference>
<protein>
    <submittedName>
        <fullName evidence="1">Uncharacterized protein</fullName>
    </submittedName>
</protein>
<evidence type="ECO:0000313" key="2">
    <source>
        <dbReference type="Proteomes" id="UP001140560"/>
    </source>
</evidence>
<sequence length="129" mass="14968">MSRDDVLRHKGSNPGGLDRLLNDGQKWIGLRSILQDQVKKANSFVEDYCKDHGDIEDQEKFLQRLFVFSDTVGRKISQLDDTSKELIQMEFNLVSINEARRSTSTSKSMKRLSWITVKTINISHKDYIY</sequence>
<dbReference type="EMBL" id="JAPEUY010000009">
    <property type="protein sequence ID" value="KAJ4369630.1"/>
    <property type="molecule type" value="Genomic_DNA"/>
</dbReference>
<name>A0A9W8Y6Z5_9PLEO</name>
<accession>A0A9W8Y6Z5</accession>
<dbReference type="AlphaFoldDB" id="A0A9W8Y6Z5"/>
<comment type="caution">
    <text evidence="1">The sequence shown here is derived from an EMBL/GenBank/DDBJ whole genome shotgun (WGS) entry which is preliminary data.</text>
</comment>
<dbReference type="OrthoDB" id="195446at2759"/>
<keyword evidence="2" id="KW-1185">Reference proteome</keyword>